<evidence type="ECO:0000313" key="3">
    <source>
        <dbReference type="Proteomes" id="UP001168877"/>
    </source>
</evidence>
<name>A0AA39WBZ7_ACESA</name>
<proteinExistence type="predicted"/>
<dbReference type="Pfam" id="PF03140">
    <property type="entry name" value="DUF247"/>
    <property type="match status" value="1"/>
</dbReference>
<evidence type="ECO:0000313" key="2">
    <source>
        <dbReference type="EMBL" id="KAK0608906.1"/>
    </source>
</evidence>
<comment type="caution">
    <text evidence="2">The sequence shown here is derived from an EMBL/GenBank/DDBJ whole genome shotgun (WGS) entry which is preliminary data.</text>
</comment>
<dbReference type="Proteomes" id="UP001168877">
    <property type="component" value="Unassembled WGS sequence"/>
</dbReference>
<reference evidence="2" key="2">
    <citation type="submission" date="2023-06" db="EMBL/GenBank/DDBJ databases">
        <authorList>
            <person name="Swenson N.G."/>
            <person name="Wegrzyn J.L."/>
            <person name="Mcevoy S.L."/>
        </authorList>
    </citation>
    <scope>NUCLEOTIDE SEQUENCE</scope>
    <source>
        <strain evidence="2">NS2018</strain>
        <tissue evidence="2">Leaf</tissue>
    </source>
</reference>
<protein>
    <submittedName>
        <fullName evidence="2">Uncharacterized protein</fullName>
    </submittedName>
</protein>
<dbReference type="InterPro" id="IPR004158">
    <property type="entry name" value="DUF247_pln"/>
</dbReference>
<dbReference type="EMBL" id="JAUESC010000001">
    <property type="protein sequence ID" value="KAK0608906.1"/>
    <property type="molecule type" value="Genomic_DNA"/>
</dbReference>
<dbReference type="PANTHER" id="PTHR31170">
    <property type="entry name" value="BNAC04G53230D PROTEIN"/>
    <property type="match status" value="1"/>
</dbReference>
<evidence type="ECO:0000256" key="1">
    <source>
        <dbReference type="SAM" id="MobiDB-lite"/>
    </source>
</evidence>
<gene>
    <name evidence="2" type="ORF">LWI29_037856</name>
</gene>
<reference evidence="2" key="1">
    <citation type="journal article" date="2022" name="Plant J.">
        <title>Strategies of tolerance reflected in two North American maple genomes.</title>
        <authorList>
            <person name="McEvoy S.L."/>
            <person name="Sezen U.U."/>
            <person name="Trouern-Trend A."/>
            <person name="McMahon S.M."/>
            <person name="Schaberg P.G."/>
            <person name="Yang J."/>
            <person name="Wegrzyn J.L."/>
            <person name="Swenson N.G."/>
        </authorList>
    </citation>
    <scope>NUCLEOTIDE SEQUENCE</scope>
    <source>
        <strain evidence="2">NS2018</strain>
    </source>
</reference>
<accession>A0AA39WBZ7</accession>
<feature type="region of interest" description="Disordered" evidence="1">
    <location>
        <begin position="37"/>
        <end position="61"/>
    </location>
</feature>
<feature type="compositionally biased region" description="Basic and acidic residues" evidence="1">
    <location>
        <begin position="51"/>
        <end position="61"/>
    </location>
</feature>
<sequence length="134" mass="15594">MEEKRREREVPDDVNEKEIDVIEESDDINETEALLPPIKCENNDLASSSTDQHEQHQPKDSTIDIKELEELMKFLGDHVDYNLEDIHVPVPPCCIYRVPKDLRKINEAAYTPQVISIGPLHHGEKEFFEMEKQN</sequence>
<keyword evidence="3" id="KW-1185">Reference proteome</keyword>
<dbReference type="AlphaFoldDB" id="A0AA39WBZ7"/>
<dbReference type="PANTHER" id="PTHR31170:SF24">
    <property type="match status" value="1"/>
</dbReference>
<organism evidence="2 3">
    <name type="scientific">Acer saccharum</name>
    <name type="common">Sugar maple</name>
    <dbReference type="NCBI Taxonomy" id="4024"/>
    <lineage>
        <taxon>Eukaryota</taxon>
        <taxon>Viridiplantae</taxon>
        <taxon>Streptophyta</taxon>
        <taxon>Embryophyta</taxon>
        <taxon>Tracheophyta</taxon>
        <taxon>Spermatophyta</taxon>
        <taxon>Magnoliopsida</taxon>
        <taxon>eudicotyledons</taxon>
        <taxon>Gunneridae</taxon>
        <taxon>Pentapetalae</taxon>
        <taxon>rosids</taxon>
        <taxon>malvids</taxon>
        <taxon>Sapindales</taxon>
        <taxon>Sapindaceae</taxon>
        <taxon>Hippocastanoideae</taxon>
        <taxon>Acereae</taxon>
        <taxon>Acer</taxon>
    </lineage>
</organism>